<dbReference type="InterPro" id="IPR058626">
    <property type="entry name" value="MdtA-like_b-barrel"/>
</dbReference>
<sequence>MKNVEKKPQFIARQRAMSRVGGLAGMLRCVGIGAVALAFSACRNPEGAASAPPPPTVGVALVTSRTVQEWDQFNGRVSAIDTVELRARVSGYVEHVAYKEGDDVRKGDILFVIDQRPYKDALASAEAQQAHARATAELALAQDRRAQTLIQSKAISVEEWETRHATWQQSSADVQAAEAAVATARLNLSFTEVRSPIDGRAGRAMLTVGNLAQADQTLLTTVVSQNPMYVYFDADEHSYLRYLERAKQGGVANVVQKVQIGLANEDGFPHAGTVNFLDNQLDSTTGTIRARAVVPNPDRVLTPGLYAHVEFPGSGKFNALLIDEKAVLTDQDRKYVYVLGPEDKALRRDITLGRSIDGLRVVDSGLRAGDKVIVAGLQRVFFPGAVVKPVPASMGGGNAHAGAPGNSEASAD</sequence>
<reference evidence="8 9" key="1">
    <citation type="submission" date="2020-04" db="EMBL/GenBank/DDBJ databases">
        <authorList>
            <person name="De Canck E."/>
        </authorList>
    </citation>
    <scope>NUCLEOTIDE SEQUENCE [LARGE SCALE GENOMIC DNA]</scope>
    <source>
        <strain evidence="8 9">LMG 29542</strain>
    </source>
</reference>
<protein>
    <submittedName>
        <fullName evidence="8">Efflux pump periplasmic linker BepF</fullName>
    </submittedName>
</protein>
<dbReference type="PANTHER" id="PTHR30158:SF26">
    <property type="entry name" value="RESISTANCE-NODULATION-CELL DIVISION (RND) MULTIDRUG EFFLUX MEMBRANE FUSION PROTEIN MEXE"/>
    <property type="match status" value="1"/>
</dbReference>
<organism evidence="8 9">
    <name type="scientific">Paraburkholderia humisilvae</name>
    <dbReference type="NCBI Taxonomy" id="627669"/>
    <lineage>
        <taxon>Bacteria</taxon>
        <taxon>Pseudomonadati</taxon>
        <taxon>Pseudomonadota</taxon>
        <taxon>Betaproteobacteria</taxon>
        <taxon>Burkholderiales</taxon>
        <taxon>Burkholderiaceae</taxon>
        <taxon>Paraburkholderia</taxon>
    </lineage>
</organism>
<dbReference type="PANTHER" id="PTHR30158">
    <property type="entry name" value="ACRA/E-RELATED COMPONENT OF DRUG EFFLUX TRANSPORTER"/>
    <property type="match status" value="1"/>
</dbReference>
<dbReference type="GO" id="GO:0022857">
    <property type="term" value="F:transmembrane transporter activity"/>
    <property type="evidence" value="ECO:0007669"/>
    <property type="project" value="InterPro"/>
</dbReference>
<name>A0A6J5CU81_9BURK</name>
<dbReference type="Pfam" id="PF25944">
    <property type="entry name" value="Beta-barrel_RND"/>
    <property type="match status" value="1"/>
</dbReference>
<dbReference type="Pfam" id="PF25917">
    <property type="entry name" value="BSH_RND"/>
    <property type="match status" value="1"/>
</dbReference>
<feature type="domain" description="Multidrug resistance protein MdtA-like alpha-helical hairpin" evidence="4">
    <location>
        <begin position="122"/>
        <end position="191"/>
    </location>
</feature>
<accession>A0A6J5CU81</accession>
<dbReference type="AlphaFoldDB" id="A0A6J5CU81"/>
<dbReference type="GO" id="GO:0030313">
    <property type="term" value="C:cell envelope"/>
    <property type="evidence" value="ECO:0007669"/>
    <property type="project" value="UniProtKB-SubCell"/>
</dbReference>
<dbReference type="Gene3D" id="2.40.420.20">
    <property type="match status" value="1"/>
</dbReference>
<feature type="domain" description="Multidrug resistance protein MdtA-like C-terminal permuted SH3" evidence="7">
    <location>
        <begin position="318"/>
        <end position="379"/>
    </location>
</feature>
<evidence type="ECO:0000259" key="7">
    <source>
        <dbReference type="Pfam" id="PF25967"/>
    </source>
</evidence>
<comment type="subcellular location">
    <subcellularLocation>
        <location evidence="1">Cell envelope</location>
    </subcellularLocation>
</comment>
<keyword evidence="9" id="KW-1185">Reference proteome</keyword>
<gene>
    <name evidence="8" type="primary">bepF_1</name>
    <name evidence="8" type="ORF">LMG29542_00027</name>
</gene>
<feature type="domain" description="Multidrug resistance protein MdtA-like beta-barrel" evidence="6">
    <location>
        <begin position="227"/>
        <end position="310"/>
    </location>
</feature>
<dbReference type="SUPFAM" id="SSF111369">
    <property type="entry name" value="HlyD-like secretion proteins"/>
    <property type="match status" value="1"/>
</dbReference>
<dbReference type="EMBL" id="CADIKH010000001">
    <property type="protein sequence ID" value="CAB3745720.1"/>
    <property type="molecule type" value="Genomic_DNA"/>
</dbReference>
<evidence type="ECO:0000313" key="9">
    <source>
        <dbReference type="Proteomes" id="UP000494363"/>
    </source>
</evidence>
<dbReference type="Gene3D" id="2.40.30.170">
    <property type="match status" value="1"/>
</dbReference>
<evidence type="ECO:0000256" key="2">
    <source>
        <dbReference type="ARBA" id="ARBA00009477"/>
    </source>
</evidence>
<keyword evidence="3" id="KW-1133">Transmembrane helix</keyword>
<dbReference type="GO" id="GO:0046677">
    <property type="term" value="P:response to antibiotic"/>
    <property type="evidence" value="ECO:0007669"/>
    <property type="project" value="TreeGrafter"/>
</dbReference>
<dbReference type="InterPro" id="IPR006143">
    <property type="entry name" value="RND_pump_MFP"/>
</dbReference>
<feature type="domain" description="Multidrug resistance protein MdtA-like barrel-sandwich hybrid" evidence="5">
    <location>
        <begin position="82"/>
        <end position="223"/>
    </location>
</feature>
<feature type="transmembrane region" description="Helical" evidence="3">
    <location>
        <begin position="20"/>
        <end position="41"/>
    </location>
</feature>
<evidence type="ECO:0000313" key="8">
    <source>
        <dbReference type="EMBL" id="CAB3745720.1"/>
    </source>
</evidence>
<dbReference type="InterPro" id="IPR058627">
    <property type="entry name" value="MdtA-like_C"/>
</dbReference>
<dbReference type="InterPro" id="IPR058624">
    <property type="entry name" value="MdtA-like_HH"/>
</dbReference>
<dbReference type="Proteomes" id="UP000494363">
    <property type="component" value="Unassembled WGS sequence"/>
</dbReference>
<proteinExistence type="inferred from homology"/>
<keyword evidence="3" id="KW-0472">Membrane</keyword>
<dbReference type="Pfam" id="PF25876">
    <property type="entry name" value="HH_MFP_RND"/>
    <property type="match status" value="1"/>
</dbReference>
<evidence type="ECO:0000259" key="5">
    <source>
        <dbReference type="Pfam" id="PF25917"/>
    </source>
</evidence>
<dbReference type="Gene3D" id="2.40.50.100">
    <property type="match status" value="1"/>
</dbReference>
<dbReference type="Gene3D" id="1.10.287.470">
    <property type="entry name" value="Helix hairpin bin"/>
    <property type="match status" value="1"/>
</dbReference>
<dbReference type="Pfam" id="PF25967">
    <property type="entry name" value="RND-MFP_C"/>
    <property type="match status" value="1"/>
</dbReference>
<comment type="similarity">
    <text evidence="2">Belongs to the membrane fusion protein (MFP) (TC 8.A.1) family.</text>
</comment>
<evidence type="ECO:0000259" key="4">
    <source>
        <dbReference type="Pfam" id="PF25876"/>
    </source>
</evidence>
<dbReference type="NCBIfam" id="TIGR01730">
    <property type="entry name" value="RND_mfp"/>
    <property type="match status" value="1"/>
</dbReference>
<evidence type="ECO:0000256" key="1">
    <source>
        <dbReference type="ARBA" id="ARBA00004196"/>
    </source>
</evidence>
<evidence type="ECO:0000259" key="6">
    <source>
        <dbReference type="Pfam" id="PF25944"/>
    </source>
</evidence>
<keyword evidence="3" id="KW-0812">Transmembrane</keyword>
<evidence type="ECO:0000256" key="3">
    <source>
        <dbReference type="SAM" id="Phobius"/>
    </source>
</evidence>
<dbReference type="InterPro" id="IPR058625">
    <property type="entry name" value="MdtA-like_BSH"/>
</dbReference>
<dbReference type="GO" id="GO:0005886">
    <property type="term" value="C:plasma membrane"/>
    <property type="evidence" value="ECO:0007669"/>
    <property type="project" value="TreeGrafter"/>
</dbReference>